<keyword evidence="3" id="KW-1185">Reference proteome</keyword>
<dbReference type="Pfam" id="PF01022">
    <property type="entry name" value="HTH_5"/>
    <property type="match status" value="1"/>
</dbReference>
<reference evidence="2 3" key="1">
    <citation type="submission" date="2019-10" db="EMBL/GenBank/DDBJ databases">
        <title>Alkalibaculum tamaniensis sp.nov., a new alkaliphilic acetogen, isolated on methoxylated aromatics from a mud volcano.</title>
        <authorList>
            <person name="Khomyakova M.A."/>
            <person name="Merkel A.Y."/>
            <person name="Bonch-Osmolovskaya E.A."/>
            <person name="Slobodkin A.I."/>
        </authorList>
    </citation>
    <scope>NUCLEOTIDE SEQUENCE [LARGE SCALE GENOMIC DNA]</scope>
    <source>
        <strain evidence="2 3">M08DMB</strain>
    </source>
</reference>
<dbReference type="EMBL" id="WHNX01000010">
    <property type="protein sequence ID" value="MPW25703.1"/>
    <property type="molecule type" value="Genomic_DNA"/>
</dbReference>
<evidence type="ECO:0000313" key="3">
    <source>
        <dbReference type="Proteomes" id="UP000440004"/>
    </source>
</evidence>
<name>A0A6A7K9B8_9FIRM</name>
<protein>
    <submittedName>
        <fullName evidence="2">ArsR family transcriptional regulator</fullName>
    </submittedName>
</protein>
<evidence type="ECO:0000259" key="1">
    <source>
        <dbReference type="SMART" id="SM00418"/>
    </source>
</evidence>
<dbReference type="InterPro" id="IPR036390">
    <property type="entry name" value="WH_DNA-bd_sf"/>
</dbReference>
<feature type="domain" description="HTH arsR-type" evidence="1">
    <location>
        <begin position="14"/>
        <end position="90"/>
    </location>
</feature>
<dbReference type="AlphaFoldDB" id="A0A6A7K9B8"/>
<sequence length="324" mass="36940">MDKFVTHDIFKYELIAQALSNYNRLKILDLLKDGDYNINHISKTLKMPMPTVTVNIQKLEESGLIICTSKSGKHGKQKICSLKYRELTLKFFDEETETYNIVDTDFFPSIEKNPSTDLQLTEKIIDVKLGSYNSFKVSSSYGMASANELIEKGNALCSFSSDEKNKCEVLWFNDGFITYDIPIDIGDNILDSLNVSFEMCSEHMFFNNNWPSDISLWINSVELGTYTSEGYFGDKGILTPSWWPIDKPQHGELISFKVDNIGTYINEKIFSALKIKELIVSDNTISIKIGIKKHAKNSRGIMIFGEQFGNHKQNINVHVVYKTL</sequence>
<accession>A0A6A7K9B8</accession>
<proteinExistence type="predicted"/>
<dbReference type="Gene3D" id="1.10.10.10">
    <property type="entry name" value="Winged helix-like DNA-binding domain superfamily/Winged helix DNA-binding domain"/>
    <property type="match status" value="1"/>
</dbReference>
<dbReference type="InterPro" id="IPR036388">
    <property type="entry name" value="WH-like_DNA-bd_sf"/>
</dbReference>
<gene>
    <name evidence="2" type="ORF">GC105_07855</name>
</gene>
<dbReference type="SUPFAM" id="SSF46785">
    <property type="entry name" value="Winged helix' DNA-binding domain"/>
    <property type="match status" value="1"/>
</dbReference>
<dbReference type="GO" id="GO:0003700">
    <property type="term" value="F:DNA-binding transcription factor activity"/>
    <property type="evidence" value="ECO:0007669"/>
    <property type="project" value="InterPro"/>
</dbReference>
<comment type="caution">
    <text evidence="2">The sequence shown here is derived from an EMBL/GenBank/DDBJ whole genome shotgun (WGS) entry which is preliminary data.</text>
</comment>
<dbReference type="Proteomes" id="UP000440004">
    <property type="component" value="Unassembled WGS sequence"/>
</dbReference>
<dbReference type="RefSeq" id="WP_152803433.1">
    <property type="nucleotide sequence ID" value="NZ_WHNX01000010.1"/>
</dbReference>
<dbReference type="SMART" id="SM00418">
    <property type="entry name" value="HTH_ARSR"/>
    <property type="match status" value="1"/>
</dbReference>
<organism evidence="2 3">
    <name type="scientific">Alkalibaculum sporogenes</name>
    <dbReference type="NCBI Taxonomy" id="2655001"/>
    <lineage>
        <taxon>Bacteria</taxon>
        <taxon>Bacillati</taxon>
        <taxon>Bacillota</taxon>
        <taxon>Clostridia</taxon>
        <taxon>Eubacteriales</taxon>
        <taxon>Eubacteriaceae</taxon>
        <taxon>Alkalibaculum</taxon>
    </lineage>
</organism>
<dbReference type="InterPro" id="IPR001845">
    <property type="entry name" value="HTH_ArsR_DNA-bd_dom"/>
</dbReference>
<dbReference type="InterPro" id="IPR011991">
    <property type="entry name" value="ArsR-like_HTH"/>
</dbReference>
<evidence type="ECO:0000313" key="2">
    <source>
        <dbReference type="EMBL" id="MPW25703.1"/>
    </source>
</evidence>
<dbReference type="CDD" id="cd00090">
    <property type="entry name" value="HTH_ARSR"/>
    <property type="match status" value="1"/>
</dbReference>